<organism evidence="3 4">
    <name type="scientific">Ornithinimicrobium pekingense</name>
    <dbReference type="NCBI Taxonomy" id="384677"/>
    <lineage>
        <taxon>Bacteria</taxon>
        <taxon>Bacillati</taxon>
        <taxon>Actinomycetota</taxon>
        <taxon>Actinomycetes</taxon>
        <taxon>Micrococcales</taxon>
        <taxon>Ornithinimicrobiaceae</taxon>
        <taxon>Ornithinimicrobium</taxon>
    </lineage>
</organism>
<dbReference type="Proteomes" id="UP000662111">
    <property type="component" value="Unassembled WGS sequence"/>
</dbReference>
<dbReference type="InterPro" id="IPR025736">
    <property type="entry name" value="PucR_C-HTH_dom"/>
</dbReference>
<evidence type="ECO:0008006" key="5">
    <source>
        <dbReference type="Google" id="ProtNLM"/>
    </source>
</evidence>
<dbReference type="PANTHER" id="PTHR33744">
    <property type="entry name" value="CARBOHYDRATE DIACID REGULATOR"/>
    <property type="match status" value="1"/>
</dbReference>
<sequence>MVEHDGRDPRAPSAELPAHRLTVRDLLDLPSLRAGLPEILTGHARLDSPVRWVHVTESRSAARFLEGGEVALTTGADWPDGDELRAHIGGIVRAGATAIVLELGSRYDEAPAPAVEVCTEAGLPLIVLHREVQFVAVTEAAHRLLVASRVAELEARDRIQALFAELNRLGSSPSTVVAETARLLASPVVLEDVAHRVVCCAPHDRSEGEVLTDWATRSRTLGQDDQARVVDVAARGRRYGRLVALGVSPDLTDSVVDLVLLQATLSLSLGVMESAGARHSSWDTVRHRRLLRMLTERDFTSAGHAMAALKAAGLTVDNRVLSALAWTVVADPVSGRTVRPDDVREVASRVAGQLRMGLLCAPEPTVGGGYVGLVSVDPSTRAAEEFLDEFAARLRAGPLPLDLLAVGGTVGPGHDVDGLLVALARARELIETGRPGTRDVLRARGTEIDLLTSQVPSTSLQGFVDKMLGPVLAYDARHDSDLLLVLETYLRHPNNRTLAARESHLSRSVFYQRLELLESQLGRDLRDGAVMAALTLAVSAYRQSER</sequence>
<protein>
    <recommendedName>
        <fullName evidence="5">PucR family transcriptional regulator</fullName>
    </recommendedName>
</protein>
<proteinExistence type="predicted"/>
<comment type="caution">
    <text evidence="3">The sequence shown here is derived from an EMBL/GenBank/DDBJ whole genome shotgun (WGS) entry which is preliminary data.</text>
</comment>
<dbReference type="Pfam" id="PF13556">
    <property type="entry name" value="HTH_30"/>
    <property type="match status" value="1"/>
</dbReference>
<feature type="domain" description="PucR C-terminal helix-turn-helix" evidence="2">
    <location>
        <begin position="482"/>
        <end position="539"/>
    </location>
</feature>
<evidence type="ECO:0000259" key="2">
    <source>
        <dbReference type="Pfam" id="PF13556"/>
    </source>
</evidence>
<evidence type="ECO:0000313" key="4">
    <source>
        <dbReference type="Proteomes" id="UP000662111"/>
    </source>
</evidence>
<reference evidence="4" key="1">
    <citation type="journal article" date="2019" name="Int. J. Syst. Evol. Microbiol.">
        <title>The Global Catalogue of Microorganisms (GCM) 10K type strain sequencing project: providing services to taxonomists for standard genome sequencing and annotation.</title>
        <authorList>
            <consortium name="The Broad Institute Genomics Platform"/>
            <consortium name="The Broad Institute Genome Sequencing Center for Infectious Disease"/>
            <person name="Wu L."/>
            <person name="Ma J."/>
        </authorList>
    </citation>
    <scope>NUCLEOTIDE SEQUENCE [LARGE SCALE GENOMIC DNA]</scope>
    <source>
        <strain evidence="4">CGMCC 1.5362</strain>
    </source>
</reference>
<dbReference type="InterPro" id="IPR012914">
    <property type="entry name" value="PucR_dom"/>
</dbReference>
<dbReference type="PANTHER" id="PTHR33744:SF1">
    <property type="entry name" value="DNA-BINDING TRANSCRIPTIONAL ACTIVATOR ADER"/>
    <property type="match status" value="1"/>
</dbReference>
<dbReference type="Pfam" id="PF07905">
    <property type="entry name" value="PucR"/>
    <property type="match status" value="1"/>
</dbReference>
<gene>
    <name evidence="3" type="ORF">GCM10011509_30200</name>
</gene>
<dbReference type="RefSeq" id="WP_022922278.1">
    <property type="nucleotide sequence ID" value="NZ_BMLB01000007.1"/>
</dbReference>
<keyword evidence="4" id="KW-1185">Reference proteome</keyword>
<evidence type="ECO:0000259" key="1">
    <source>
        <dbReference type="Pfam" id="PF07905"/>
    </source>
</evidence>
<feature type="domain" description="Purine catabolism PurC-like" evidence="1">
    <location>
        <begin position="25"/>
        <end position="145"/>
    </location>
</feature>
<name>A0ABQ2FC13_9MICO</name>
<dbReference type="InterPro" id="IPR051448">
    <property type="entry name" value="CdaR-like_regulators"/>
</dbReference>
<dbReference type="Gene3D" id="1.10.10.2840">
    <property type="entry name" value="PucR C-terminal helix-turn-helix domain"/>
    <property type="match status" value="1"/>
</dbReference>
<dbReference type="EMBL" id="BMLB01000007">
    <property type="protein sequence ID" value="GGK79632.1"/>
    <property type="molecule type" value="Genomic_DNA"/>
</dbReference>
<evidence type="ECO:0000313" key="3">
    <source>
        <dbReference type="EMBL" id="GGK79632.1"/>
    </source>
</evidence>
<dbReference type="InterPro" id="IPR042070">
    <property type="entry name" value="PucR_C-HTH_sf"/>
</dbReference>
<accession>A0ABQ2FC13</accession>